<gene>
    <name evidence="1" type="ORF">DIZ80_09440</name>
</gene>
<dbReference type="Pfam" id="PF09912">
    <property type="entry name" value="DUF2141"/>
    <property type="match status" value="1"/>
</dbReference>
<protein>
    <recommendedName>
        <fullName evidence="3">DUF2141 domain-containing protein</fullName>
    </recommendedName>
</protein>
<accession>A0A370DC65</accession>
<dbReference type="EMBL" id="QFXC01000011">
    <property type="protein sequence ID" value="RDH82499.1"/>
    <property type="molecule type" value="Genomic_DNA"/>
</dbReference>
<keyword evidence="2" id="KW-1185">Reference proteome</keyword>
<dbReference type="Proteomes" id="UP000254266">
    <property type="component" value="Unassembled WGS sequence"/>
</dbReference>
<reference evidence="1 2" key="1">
    <citation type="journal article" date="2018" name="ISME J.">
        <title>Endosymbiont genomes yield clues of tubeworm success.</title>
        <authorList>
            <person name="Li Y."/>
            <person name="Liles M.R."/>
            <person name="Halanych K.M."/>
        </authorList>
    </citation>
    <scope>NUCLEOTIDE SEQUENCE [LARGE SCALE GENOMIC DNA]</scope>
    <source>
        <strain evidence="1">A1464</strain>
    </source>
</reference>
<dbReference type="AlphaFoldDB" id="A0A370DC65"/>
<evidence type="ECO:0000313" key="2">
    <source>
        <dbReference type="Proteomes" id="UP000254266"/>
    </source>
</evidence>
<name>A0A370DC65_9GAMM</name>
<proteinExistence type="predicted"/>
<sequence length="148" mass="16162">MDRVNHILMIVCVLILFSDVSYAEKNNIKLTVNVSGAIADKGQLIFSLFNSEDDFLKKPIIEIIEKVDSNGGGYFVVSLIYKGVYAVSIAYDEDNNGMLNTGFMGIPTELVGVSNNAKGFFGPPSFEDASFEINESQTIHIKLGAAEE</sequence>
<evidence type="ECO:0000313" key="1">
    <source>
        <dbReference type="EMBL" id="RDH82499.1"/>
    </source>
</evidence>
<comment type="caution">
    <text evidence="1">The sequence shown here is derived from an EMBL/GenBank/DDBJ whole genome shotgun (WGS) entry which is preliminary data.</text>
</comment>
<evidence type="ECO:0008006" key="3">
    <source>
        <dbReference type="Google" id="ProtNLM"/>
    </source>
</evidence>
<dbReference type="InterPro" id="IPR018673">
    <property type="entry name" value="DUF2141"/>
</dbReference>
<organism evidence="1 2">
    <name type="scientific">endosymbiont of Galathealinum brachiosum</name>
    <dbReference type="NCBI Taxonomy" id="2200906"/>
    <lineage>
        <taxon>Bacteria</taxon>
        <taxon>Pseudomonadati</taxon>
        <taxon>Pseudomonadota</taxon>
        <taxon>Gammaproteobacteria</taxon>
        <taxon>sulfur-oxidizing symbionts</taxon>
    </lineage>
</organism>